<protein>
    <submittedName>
        <fullName evidence="1">Uncharacterized protein</fullName>
    </submittedName>
</protein>
<name>A0A2P2PSY5_RHIMU</name>
<dbReference type="AlphaFoldDB" id="A0A2P2PSY5"/>
<proteinExistence type="predicted"/>
<reference evidence="1" key="1">
    <citation type="submission" date="2018-02" db="EMBL/GenBank/DDBJ databases">
        <title>Rhizophora mucronata_Transcriptome.</title>
        <authorList>
            <person name="Meera S.P."/>
            <person name="Sreeshan A."/>
            <person name="Augustine A."/>
        </authorList>
    </citation>
    <scope>NUCLEOTIDE SEQUENCE</scope>
    <source>
        <tissue evidence="1">Leaf</tissue>
    </source>
</reference>
<evidence type="ECO:0000313" key="1">
    <source>
        <dbReference type="EMBL" id="MBX57822.1"/>
    </source>
</evidence>
<accession>A0A2P2PSY5</accession>
<sequence length="44" mass="5268">MWKSCITIQSLKHGILYHSEYKCLFLSNQKNHGTKPIRRSQKYT</sequence>
<organism evidence="1">
    <name type="scientific">Rhizophora mucronata</name>
    <name type="common">Asiatic mangrove</name>
    <dbReference type="NCBI Taxonomy" id="61149"/>
    <lineage>
        <taxon>Eukaryota</taxon>
        <taxon>Viridiplantae</taxon>
        <taxon>Streptophyta</taxon>
        <taxon>Embryophyta</taxon>
        <taxon>Tracheophyta</taxon>
        <taxon>Spermatophyta</taxon>
        <taxon>Magnoliopsida</taxon>
        <taxon>eudicotyledons</taxon>
        <taxon>Gunneridae</taxon>
        <taxon>Pentapetalae</taxon>
        <taxon>rosids</taxon>
        <taxon>fabids</taxon>
        <taxon>Malpighiales</taxon>
        <taxon>Rhizophoraceae</taxon>
        <taxon>Rhizophora</taxon>
    </lineage>
</organism>
<dbReference type="EMBL" id="GGEC01077338">
    <property type="protein sequence ID" value="MBX57822.1"/>
    <property type="molecule type" value="Transcribed_RNA"/>
</dbReference>